<name>A0ABU3KRN7_9BURK</name>
<evidence type="ECO:0000259" key="4">
    <source>
        <dbReference type="SMART" id="SM00642"/>
    </source>
</evidence>
<dbReference type="Gene3D" id="2.60.40.10">
    <property type="entry name" value="Immunoglobulins"/>
    <property type="match status" value="1"/>
</dbReference>
<dbReference type="InterPro" id="IPR044505">
    <property type="entry name" value="GlgX_Isoamylase_N_E_set"/>
</dbReference>
<dbReference type="InterPro" id="IPR014756">
    <property type="entry name" value="Ig_E-set"/>
</dbReference>
<reference evidence="5 6" key="1">
    <citation type="submission" date="2023-08" db="EMBL/GenBank/DDBJ databases">
        <title>Rhodoferax potami sp. nov. and Rhodoferax mekongensis sp. nov., isolated from the Mekong River in Thailand.</title>
        <authorList>
            <person name="Kitikhun S."/>
            <person name="Charoenyingcharoen P."/>
            <person name="Siriarchawattana P."/>
            <person name="Likhitrattanapisal S."/>
            <person name="Nilsakha T."/>
            <person name="Chanpet A."/>
            <person name="Rattanawaree P."/>
            <person name="Ingsriswang S."/>
        </authorList>
    </citation>
    <scope>NUCLEOTIDE SEQUENCE [LARGE SCALE GENOMIC DNA]</scope>
    <source>
        <strain evidence="5 6">TBRC 17660</strain>
    </source>
</reference>
<evidence type="ECO:0000313" key="6">
    <source>
        <dbReference type="Proteomes" id="UP001321700"/>
    </source>
</evidence>
<dbReference type="InterPro" id="IPR017853">
    <property type="entry name" value="GH"/>
</dbReference>
<dbReference type="CDD" id="cd11326">
    <property type="entry name" value="AmyAc_Glg_debranch"/>
    <property type="match status" value="1"/>
</dbReference>
<dbReference type="Gene3D" id="3.20.20.80">
    <property type="entry name" value="Glycosidases"/>
    <property type="match status" value="1"/>
</dbReference>
<evidence type="ECO:0000256" key="3">
    <source>
        <dbReference type="ARBA" id="ARBA00023295"/>
    </source>
</evidence>
<dbReference type="SUPFAM" id="SSF51011">
    <property type="entry name" value="Glycosyl hydrolase domain"/>
    <property type="match status" value="1"/>
</dbReference>
<comment type="caution">
    <text evidence="5">The sequence shown here is derived from an EMBL/GenBank/DDBJ whole genome shotgun (WGS) entry which is preliminary data.</text>
</comment>
<dbReference type="CDD" id="cd02856">
    <property type="entry name" value="E_set_GDE_Isoamylase_N"/>
    <property type="match status" value="1"/>
</dbReference>
<keyword evidence="6" id="KW-1185">Reference proteome</keyword>
<dbReference type="SUPFAM" id="SSF81296">
    <property type="entry name" value="E set domains"/>
    <property type="match status" value="1"/>
</dbReference>
<dbReference type="InterPro" id="IPR004193">
    <property type="entry name" value="Glyco_hydro_13_N"/>
</dbReference>
<dbReference type="InterPro" id="IPR011837">
    <property type="entry name" value="Glycogen_debranch_GlgX"/>
</dbReference>
<evidence type="ECO:0000313" key="5">
    <source>
        <dbReference type="EMBL" id="MDT7520480.1"/>
    </source>
</evidence>
<dbReference type="InterPro" id="IPR006047">
    <property type="entry name" value="GH13_cat_dom"/>
</dbReference>
<dbReference type="SMART" id="SM00642">
    <property type="entry name" value="Aamy"/>
    <property type="match status" value="1"/>
</dbReference>
<dbReference type="PANTHER" id="PTHR43002">
    <property type="entry name" value="GLYCOGEN DEBRANCHING ENZYME"/>
    <property type="match status" value="1"/>
</dbReference>
<sequence length="691" mass="74895">MPLTTLLPGSATAWGASLTADGVNFALAAPDATRVELCLFDDTGTTELQRIALPARTGPVWHGLLPGAGAEMVYGYRVHGPWAPTQGHRFNPAKLLLDPYALEVVGRYDGSALHWAHTPESARGVQQPDPRDNAATALKARVVSALPPAIAGPNIDPSQRVLYELHVKGFTQLHPEVPPHLRGTYAGLAHPAAIAHLKALGITTVSVMPVAARADEERLQHLGLSNYWGYSPIAWSAPEPRYWSGTPGSSPRSEFRAMVDALHAAGLEVILDVVYNHTAETDEFGPLLSLRGIANATYYHLEPEDPARYINWTGCGNCVNLNHPIVLRTVMDSLRTWVQDFGVDGFRFDLAPVMARGTQDAGYRFQAHAPWLLAVAQDPVLRNRLMVAEPWDIGPGGYQLGAFPHGWLEWNDRFRDTQRSAWLRHSASRGALAHHLAGSADAFAHGQRAARSSVNFVTAHDGFNLMDVVSYCERHNEANGEHNRDGHGHNLSVNHGVEGASDLPAVQEARARHRRTLLAATVLSLGTPMLLAGDELGHTQGGNNNAYCQDNATTWLRWDASAQHETAFWARAIALRRQLPALQASGWWRSSAESTGCGPVATWALPDGRPLQPADWDAPHGGAMAVALQAGTPDAVLLLLNPSSHEQVFCLPQGAWRVVLDSARPEAPTEGVPVVSNVITLQADSLMLLTW</sequence>
<keyword evidence="2" id="KW-0378">Hydrolase</keyword>
<proteinExistence type="inferred from homology"/>
<dbReference type="EMBL" id="JAVBIK010000001">
    <property type="protein sequence ID" value="MDT7520480.1"/>
    <property type="molecule type" value="Genomic_DNA"/>
</dbReference>
<evidence type="ECO:0000256" key="1">
    <source>
        <dbReference type="ARBA" id="ARBA00008061"/>
    </source>
</evidence>
<dbReference type="RefSeq" id="WP_313876074.1">
    <property type="nucleotide sequence ID" value="NZ_JAVBIK010000001.1"/>
</dbReference>
<dbReference type="InterPro" id="IPR013783">
    <property type="entry name" value="Ig-like_fold"/>
</dbReference>
<dbReference type="NCBIfam" id="TIGR02100">
    <property type="entry name" value="glgX_debranch"/>
    <property type="match status" value="1"/>
</dbReference>
<dbReference type="Pfam" id="PF02922">
    <property type="entry name" value="CBM_48"/>
    <property type="match status" value="1"/>
</dbReference>
<dbReference type="SUPFAM" id="SSF51445">
    <property type="entry name" value="(Trans)glycosidases"/>
    <property type="match status" value="1"/>
</dbReference>
<dbReference type="Gene3D" id="2.60.40.1180">
    <property type="entry name" value="Golgi alpha-mannosidase II"/>
    <property type="match status" value="1"/>
</dbReference>
<feature type="domain" description="Glycosyl hydrolase family 13 catalytic" evidence="4">
    <location>
        <begin position="164"/>
        <end position="576"/>
    </location>
</feature>
<dbReference type="Proteomes" id="UP001321700">
    <property type="component" value="Unassembled WGS sequence"/>
</dbReference>
<protein>
    <submittedName>
        <fullName evidence="5">Glycogen debranching protein GlgX</fullName>
    </submittedName>
</protein>
<keyword evidence="3" id="KW-0326">Glycosidase</keyword>
<accession>A0ABU3KRN7</accession>
<comment type="similarity">
    <text evidence="1">Belongs to the glycosyl hydrolase 13 family.</text>
</comment>
<organism evidence="5 6">
    <name type="scientific">Rhodoferax potami</name>
    <dbReference type="NCBI Taxonomy" id="3068338"/>
    <lineage>
        <taxon>Bacteria</taxon>
        <taxon>Pseudomonadati</taxon>
        <taxon>Pseudomonadota</taxon>
        <taxon>Betaproteobacteria</taxon>
        <taxon>Burkholderiales</taxon>
        <taxon>Comamonadaceae</taxon>
        <taxon>Rhodoferax</taxon>
    </lineage>
</organism>
<dbReference type="InterPro" id="IPR013780">
    <property type="entry name" value="Glyco_hydro_b"/>
</dbReference>
<gene>
    <name evidence="5" type="primary">glgX</name>
    <name evidence="5" type="ORF">RAE19_17485</name>
</gene>
<evidence type="ECO:0000256" key="2">
    <source>
        <dbReference type="ARBA" id="ARBA00022801"/>
    </source>
</evidence>